<dbReference type="InterPro" id="IPR029028">
    <property type="entry name" value="Alpha/beta_knot_MTases"/>
</dbReference>
<comment type="similarity">
    <text evidence="2 10">Belongs to the RNA methyltransferase RsmE family.</text>
</comment>
<evidence type="ECO:0000313" key="14">
    <source>
        <dbReference type="Proteomes" id="UP000001202"/>
    </source>
</evidence>
<evidence type="ECO:0000256" key="6">
    <source>
        <dbReference type="ARBA" id="ARBA00022679"/>
    </source>
</evidence>
<dbReference type="InterPro" id="IPR006700">
    <property type="entry name" value="RsmE"/>
</dbReference>
<dbReference type="AlphaFoldDB" id="A0A0H3BK65"/>
<feature type="domain" description="Ribosomal RNA small subunit methyltransferase E methyltransferase" evidence="11">
    <location>
        <begin position="91"/>
        <end position="277"/>
    </location>
</feature>
<protein>
    <recommendedName>
        <fullName evidence="10">Ribosomal RNA small subunit methyltransferase E</fullName>
        <ecNumber evidence="10">2.1.1.193</ecNumber>
    </recommendedName>
</protein>
<dbReference type="InterPro" id="IPR015947">
    <property type="entry name" value="PUA-like_sf"/>
</dbReference>
<evidence type="ECO:0000256" key="10">
    <source>
        <dbReference type="PIRNR" id="PIRNR015601"/>
    </source>
</evidence>
<dbReference type="NCBIfam" id="TIGR00046">
    <property type="entry name" value="RsmE family RNA methyltransferase"/>
    <property type="match status" value="1"/>
</dbReference>
<dbReference type="PATRIC" id="fig|455434.6.peg.281"/>
<dbReference type="PANTHER" id="PTHR30027">
    <property type="entry name" value="RIBOSOMAL RNA SMALL SUBUNIT METHYLTRANSFERASE E"/>
    <property type="match status" value="1"/>
</dbReference>
<reference evidence="13 14" key="1">
    <citation type="journal article" date="2008" name="BMC Microbiol.">
        <title>Complete genome sequence of Treponema pallidum ssp. pallidum strain SS14 determined with oligonucleotide arrays.</title>
        <authorList>
            <person name="Matejkova P."/>
            <person name="Strouhal M."/>
            <person name="Smajs D."/>
            <person name="Norris S.J."/>
            <person name="Palzkill T."/>
            <person name="Petrosino J.F."/>
            <person name="Sodergren E."/>
            <person name="Norton J.E."/>
            <person name="Singh J."/>
            <person name="Richmond T.A."/>
            <person name="Molla M.N."/>
            <person name="Albert T.J."/>
            <person name="Weinstock G.M."/>
        </authorList>
    </citation>
    <scope>NUCLEOTIDE SEQUENCE [LARGE SCALE GENOMIC DNA]</scope>
    <source>
        <strain evidence="13 14">SS14</strain>
    </source>
</reference>
<dbReference type="CDD" id="cd18084">
    <property type="entry name" value="RsmE-like"/>
    <property type="match status" value="1"/>
</dbReference>
<dbReference type="NCBIfam" id="NF008708">
    <property type="entry name" value="PRK11713.7-3"/>
    <property type="match status" value="1"/>
</dbReference>
<dbReference type="PIRSF" id="PIRSF015601">
    <property type="entry name" value="MTase_slr0722"/>
    <property type="match status" value="1"/>
</dbReference>
<dbReference type="EC" id="2.1.1.193" evidence="10"/>
<evidence type="ECO:0000259" key="11">
    <source>
        <dbReference type="Pfam" id="PF04452"/>
    </source>
</evidence>
<keyword evidence="6 10" id="KW-0808">Transferase</keyword>
<dbReference type="PANTHER" id="PTHR30027:SF3">
    <property type="entry name" value="16S RRNA (URACIL(1498)-N(3))-METHYLTRANSFERASE"/>
    <property type="match status" value="1"/>
</dbReference>
<sequence>MVLSHSVRRAQRVDIMKQLLITAEPDSGGYVQLSGKDFHYMVRVRRARVGDTFTLRTQAGAQYSAVVSALDIHTRSLILHCTPMPPVDEKTQVTLVLLQWMPRARVFDAIVRHATELGTARIIPIRGERSLIRDEKDTQHARLQRIVREARQQSGSAVNTRVDTLHSLLGALHMLEQEFPYPSAVRIYCSEKHVGGSFHELLWTGRSTHCTAHRTPTEPNAPHNTPDVRAQAVILAVGAEGGFSDTEERTLHDAHFAPLHFRTNVLRVETAALYALAGAHLLLSEAALWNKRSW</sequence>
<dbReference type="SUPFAM" id="SSF75217">
    <property type="entry name" value="alpha/beta knot"/>
    <property type="match status" value="1"/>
</dbReference>
<keyword evidence="5 10" id="KW-0489">Methyltransferase</keyword>
<proteinExistence type="inferred from homology"/>
<dbReference type="Proteomes" id="UP000001202">
    <property type="component" value="Chromosome"/>
</dbReference>
<evidence type="ECO:0000256" key="9">
    <source>
        <dbReference type="ARBA" id="ARBA00047944"/>
    </source>
</evidence>
<comment type="subcellular location">
    <subcellularLocation>
        <location evidence="1 10">Cytoplasm</location>
    </subcellularLocation>
</comment>
<dbReference type="GO" id="GO:0005737">
    <property type="term" value="C:cytoplasm"/>
    <property type="evidence" value="ECO:0007669"/>
    <property type="project" value="UniProtKB-SubCell"/>
</dbReference>
<dbReference type="KEGG" id="tpp:TPASS_0276"/>
<gene>
    <name evidence="13" type="ordered locus">TPASS_0276</name>
</gene>
<dbReference type="GO" id="GO:0070475">
    <property type="term" value="P:rRNA base methylation"/>
    <property type="evidence" value="ECO:0007669"/>
    <property type="project" value="TreeGrafter"/>
</dbReference>
<dbReference type="SUPFAM" id="SSF88697">
    <property type="entry name" value="PUA domain-like"/>
    <property type="match status" value="1"/>
</dbReference>
<evidence type="ECO:0000313" key="13">
    <source>
        <dbReference type="EMBL" id="ACD70703.1"/>
    </source>
</evidence>
<dbReference type="InterPro" id="IPR029026">
    <property type="entry name" value="tRNA_m1G_MTases_N"/>
</dbReference>
<evidence type="ECO:0000256" key="2">
    <source>
        <dbReference type="ARBA" id="ARBA00005528"/>
    </source>
</evidence>
<evidence type="ECO:0000256" key="1">
    <source>
        <dbReference type="ARBA" id="ARBA00004496"/>
    </source>
</evidence>
<dbReference type="Gene3D" id="3.40.1280.10">
    <property type="match status" value="1"/>
</dbReference>
<evidence type="ECO:0000256" key="8">
    <source>
        <dbReference type="ARBA" id="ARBA00025699"/>
    </source>
</evidence>
<dbReference type="Pfam" id="PF20260">
    <property type="entry name" value="PUA_4"/>
    <property type="match status" value="1"/>
</dbReference>
<evidence type="ECO:0000256" key="5">
    <source>
        <dbReference type="ARBA" id="ARBA00022603"/>
    </source>
</evidence>
<evidence type="ECO:0000256" key="7">
    <source>
        <dbReference type="ARBA" id="ARBA00022691"/>
    </source>
</evidence>
<comment type="catalytic activity">
    <reaction evidence="9 10">
        <text>uridine(1498) in 16S rRNA + S-adenosyl-L-methionine = N(3)-methyluridine(1498) in 16S rRNA + S-adenosyl-L-homocysteine + H(+)</text>
        <dbReference type="Rhea" id="RHEA:42920"/>
        <dbReference type="Rhea" id="RHEA-COMP:10283"/>
        <dbReference type="Rhea" id="RHEA-COMP:10284"/>
        <dbReference type="ChEBI" id="CHEBI:15378"/>
        <dbReference type="ChEBI" id="CHEBI:57856"/>
        <dbReference type="ChEBI" id="CHEBI:59789"/>
        <dbReference type="ChEBI" id="CHEBI:65315"/>
        <dbReference type="ChEBI" id="CHEBI:74502"/>
        <dbReference type="EC" id="2.1.1.193"/>
    </reaction>
</comment>
<keyword evidence="4 10" id="KW-0698">rRNA processing</keyword>
<evidence type="ECO:0000256" key="3">
    <source>
        <dbReference type="ARBA" id="ARBA00022490"/>
    </source>
</evidence>
<name>A0A0H3BK65_TREPS</name>
<evidence type="ECO:0000256" key="4">
    <source>
        <dbReference type="ARBA" id="ARBA00022552"/>
    </source>
</evidence>
<feature type="domain" description="Ribosomal RNA small subunit methyltransferase E PUA-like" evidence="12">
    <location>
        <begin position="33"/>
        <end position="70"/>
    </location>
</feature>
<dbReference type="InterPro" id="IPR046886">
    <property type="entry name" value="RsmE_MTase_dom"/>
</dbReference>
<dbReference type="Pfam" id="PF04452">
    <property type="entry name" value="Methyltrans_RNA"/>
    <property type="match status" value="1"/>
</dbReference>
<accession>A0A0H3BK65</accession>
<keyword evidence="3 10" id="KW-0963">Cytoplasm</keyword>
<evidence type="ECO:0000259" key="12">
    <source>
        <dbReference type="Pfam" id="PF20260"/>
    </source>
</evidence>
<dbReference type="InterPro" id="IPR046887">
    <property type="entry name" value="RsmE_PUA-like"/>
</dbReference>
<dbReference type="GO" id="GO:0070042">
    <property type="term" value="F:rRNA (uridine-N3-)-methyltransferase activity"/>
    <property type="evidence" value="ECO:0007669"/>
    <property type="project" value="TreeGrafter"/>
</dbReference>
<organism evidence="13 14">
    <name type="scientific">Treponema pallidum subsp. pallidum (strain SS14)</name>
    <dbReference type="NCBI Taxonomy" id="455434"/>
    <lineage>
        <taxon>Bacteria</taxon>
        <taxon>Pseudomonadati</taxon>
        <taxon>Spirochaetota</taxon>
        <taxon>Spirochaetia</taxon>
        <taxon>Spirochaetales</taxon>
        <taxon>Treponemataceae</taxon>
        <taxon>Treponema</taxon>
    </lineage>
</organism>
<keyword evidence="7 10" id="KW-0949">S-adenosyl-L-methionine</keyword>
<comment type="function">
    <text evidence="8 10">Specifically methylates the N3 position of the uracil ring of uridine 1498 (m3U1498) in 16S rRNA. Acts on the fully assembled 30S ribosomal subunit.</text>
</comment>
<dbReference type="EMBL" id="CP000805">
    <property type="protein sequence ID" value="ACD70703.1"/>
    <property type="molecule type" value="Genomic_DNA"/>
</dbReference>